<evidence type="ECO:0000259" key="1">
    <source>
        <dbReference type="Pfam" id="PF00144"/>
    </source>
</evidence>
<accession>A0AAW6UAP3</accession>
<proteinExistence type="predicted"/>
<protein>
    <submittedName>
        <fullName evidence="2">Serine hydrolase domain-containing protein</fullName>
        <ecNumber evidence="2">3.1.1.103</ecNumber>
    </submittedName>
</protein>
<dbReference type="InterPro" id="IPR001466">
    <property type="entry name" value="Beta-lactam-related"/>
</dbReference>
<dbReference type="Proteomes" id="UP001431532">
    <property type="component" value="Unassembled WGS sequence"/>
</dbReference>
<dbReference type="SUPFAM" id="SSF56601">
    <property type="entry name" value="beta-lactamase/transpeptidase-like"/>
    <property type="match status" value="1"/>
</dbReference>
<evidence type="ECO:0000313" key="3">
    <source>
        <dbReference type="Proteomes" id="UP001431532"/>
    </source>
</evidence>
<dbReference type="PANTHER" id="PTHR46825">
    <property type="entry name" value="D-ALANYL-D-ALANINE-CARBOXYPEPTIDASE/ENDOPEPTIDASE AMPH"/>
    <property type="match status" value="1"/>
</dbReference>
<dbReference type="GO" id="GO:0016787">
    <property type="term" value="F:hydrolase activity"/>
    <property type="evidence" value="ECO:0007669"/>
    <property type="project" value="UniProtKB-KW"/>
</dbReference>
<dbReference type="EC" id="3.1.1.103" evidence="2"/>
<keyword evidence="2" id="KW-0378">Hydrolase</keyword>
<evidence type="ECO:0000313" key="2">
    <source>
        <dbReference type="EMBL" id="MDI6452724.1"/>
    </source>
</evidence>
<reference evidence="2" key="1">
    <citation type="submission" date="2023-05" db="EMBL/GenBank/DDBJ databases">
        <title>Mariniplasma microaerophilum sp. nov., a novel anaerobic mollicute isolated from terrestrial mud volcano, Taman Peninsula, Russia.</title>
        <authorList>
            <person name="Khomyakova M.A."/>
            <person name="Merkel A.Y."/>
            <person name="Slobodkin A.I."/>
        </authorList>
    </citation>
    <scope>NUCLEOTIDE SEQUENCE</scope>
    <source>
        <strain evidence="2">M4Ah</strain>
    </source>
</reference>
<dbReference type="EMBL" id="JASCXW010000009">
    <property type="protein sequence ID" value="MDI6452724.1"/>
    <property type="molecule type" value="Genomic_DNA"/>
</dbReference>
<dbReference type="InterPro" id="IPR050491">
    <property type="entry name" value="AmpC-like"/>
</dbReference>
<dbReference type="Pfam" id="PF00144">
    <property type="entry name" value="Beta-lactamase"/>
    <property type="match status" value="1"/>
</dbReference>
<comment type="caution">
    <text evidence="2">The sequence shown here is derived from an EMBL/GenBank/DDBJ whole genome shotgun (WGS) entry which is preliminary data.</text>
</comment>
<sequence length="354" mass="40576">MKKDVLVKIDNLVKKYAKKTRTLQVEFDIPSLDINYTYSSTKTDQKYHSASVGKVFAATLVLKAIEDMDVDLTTKIHTILDDKLLDGLFVYEGFDYQKNVTIRHLLSHTSGVNDYFDGKFNDGSKFLDRFFENKDRFFTPQELIDMTRNNQSAIGSPGKKYLYSDTGYLLIGLIIEKLYKMPYDQVLETYIFKPLKMNDTSLSWYSKSFDAKELAPLIFKGQDVRLFKALSCDFSGGGLSTTTHDLTKFLKAFFKHEIISESSLEKMRSFEHVFHAGMYYGLGLIEIRFDKLFFLLKGYPRLQGGLGVSGAHAWCDDETLDTYVINMGDVKKMSSSFQLLIKVVSIIKKEKAKR</sequence>
<keyword evidence="3" id="KW-1185">Reference proteome</keyword>
<feature type="domain" description="Beta-lactamase-related" evidence="1">
    <location>
        <begin position="42"/>
        <end position="269"/>
    </location>
</feature>
<dbReference type="Gene3D" id="3.40.710.10">
    <property type="entry name" value="DD-peptidase/beta-lactamase superfamily"/>
    <property type="match status" value="1"/>
</dbReference>
<name>A0AAW6UAP3_9MOLU</name>
<dbReference type="InterPro" id="IPR012338">
    <property type="entry name" value="Beta-lactam/transpept-like"/>
</dbReference>
<gene>
    <name evidence="2" type="ORF">QJ521_04015</name>
</gene>
<dbReference type="AlphaFoldDB" id="A0AAW6UAP3"/>
<organism evidence="2 3">
    <name type="scientific">Peloplasma aerotolerans</name>
    <dbReference type="NCBI Taxonomy" id="3044389"/>
    <lineage>
        <taxon>Bacteria</taxon>
        <taxon>Bacillati</taxon>
        <taxon>Mycoplasmatota</taxon>
        <taxon>Mollicutes</taxon>
        <taxon>Acholeplasmatales</taxon>
        <taxon>Acholeplasmataceae</taxon>
        <taxon>Peloplasma</taxon>
    </lineage>
</organism>
<dbReference type="PANTHER" id="PTHR46825:SF9">
    <property type="entry name" value="BETA-LACTAMASE-RELATED DOMAIN-CONTAINING PROTEIN"/>
    <property type="match status" value="1"/>
</dbReference>
<dbReference type="RefSeq" id="WP_282839146.1">
    <property type="nucleotide sequence ID" value="NZ_JASCXW010000009.1"/>
</dbReference>